<comment type="pathway">
    <text evidence="7 8">Purine metabolism; IMP biosynthesis via de novo pathway; 5-amino-1-(5-phospho-D-ribosyl)imidazole-4-carboxylate from 5-amino-1-(5-phospho-D-ribosyl)imidazole (N5-CAIR route): step 1/2.</text>
</comment>
<evidence type="ECO:0000259" key="9">
    <source>
        <dbReference type="PROSITE" id="PS50975"/>
    </source>
</evidence>
<dbReference type="InterPro" id="IPR011054">
    <property type="entry name" value="Rudment_hybrid_motif"/>
</dbReference>
<keyword evidence="3 7" id="KW-0658">Purine biosynthesis</keyword>
<dbReference type="EC" id="6.3.4.18" evidence="7 8"/>
<sequence length="371" mass="41024">MMAGAAQSLGIELVIQTPHPTDPAVAIASKTILAAINDALATAKLANCCDVITFENEFIDLKALMSIAKQGVCFRPRLEALAPLLDKYEQRCYLHAIDLPQPEFTTLEGEADHETLVNLRTQANSPFSKFPLVLKVRRHGYDGQGTFIIKNNINLKKTRQQLGSTPVILEEFVPFERELAVIAARSITGEVAVYPVVETQQEEQVCRRVLVPAEISPEIVAEIEAIARTLLNSLQVVGVFGIELFLTKSGKVLVNEVSPRTHNSGHYSLDACETSQFEMQLRAVAGLPLGNPALNCSGAVMVNLLGYEYSQHDYHQKRQKLSSLPGAFVHWYGKVQSRPGRKLGHITVLLESQQINQAQVIAKEIESIWYE</sequence>
<evidence type="ECO:0000256" key="7">
    <source>
        <dbReference type="HAMAP-Rule" id="MF_01928"/>
    </source>
</evidence>
<dbReference type="GO" id="GO:0034028">
    <property type="term" value="F:5-(carboxyamino)imidazole ribonucleotide synthase activity"/>
    <property type="evidence" value="ECO:0007669"/>
    <property type="project" value="UniProtKB-UniRule"/>
</dbReference>
<keyword evidence="6" id="KW-0456">Lyase</keyword>
<dbReference type="EMBL" id="JAAHFQ010000178">
    <property type="protein sequence ID" value="NER28160.1"/>
    <property type="molecule type" value="Genomic_DNA"/>
</dbReference>
<keyword evidence="4" id="KW-0210">Decarboxylase</keyword>
<keyword evidence="1 7" id="KW-0436">Ligase</keyword>
<feature type="binding site" evidence="7">
    <location>
        <position position="178"/>
    </location>
    <ligand>
        <name>ATP</name>
        <dbReference type="ChEBI" id="CHEBI:30616"/>
    </ligand>
</feature>
<dbReference type="GO" id="GO:0006189">
    <property type="term" value="P:'de novo' IMP biosynthetic process"/>
    <property type="evidence" value="ECO:0007669"/>
    <property type="project" value="UniProtKB-UniRule"/>
</dbReference>
<keyword evidence="2 7" id="KW-0547">Nucleotide-binding</keyword>
<dbReference type="HAMAP" id="MF_01928">
    <property type="entry name" value="PurK"/>
    <property type="match status" value="1"/>
</dbReference>
<comment type="function">
    <text evidence="8">Catalyzes the ATP-dependent conversion of 5-aminoimidazole ribonucleotide (AIR) and HCO(3)- to N5-carboxyaminoimidazole ribonucleotide (N5-CAIR).</text>
</comment>
<dbReference type="InterPro" id="IPR054350">
    <property type="entry name" value="PurT/PurK_preATP-grasp"/>
</dbReference>
<dbReference type="NCBIfam" id="TIGR01161">
    <property type="entry name" value="purK"/>
    <property type="match status" value="1"/>
</dbReference>
<evidence type="ECO:0000313" key="10">
    <source>
        <dbReference type="EMBL" id="NER28160.1"/>
    </source>
</evidence>
<dbReference type="PANTHER" id="PTHR11609">
    <property type="entry name" value="PURINE BIOSYNTHESIS PROTEIN 6/7, PUR6/7"/>
    <property type="match status" value="1"/>
</dbReference>
<proteinExistence type="inferred from homology"/>
<organism evidence="10">
    <name type="scientific">Symploca sp. SIO1C4</name>
    <dbReference type="NCBI Taxonomy" id="2607765"/>
    <lineage>
        <taxon>Bacteria</taxon>
        <taxon>Bacillati</taxon>
        <taxon>Cyanobacteriota</taxon>
        <taxon>Cyanophyceae</taxon>
        <taxon>Coleofasciculales</taxon>
        <taxon>Coleofasciculaceae</taxon>
        <taxon>Symploca</taxon>
    </lineage>
</organism>
<dbReference type="InterPro" id="IPR005875">
    <property type="entry name" value="PurK"/>
</dbReference>
<dbReference type="NCBIfam" id="NF004679">
    <property type="entry name" value="PRK06019.1-5"/>
    <property type="match status" value="1"/>
</dbReference>
<feature type="binding site" evidence="7">
    <location>
        <begin position="255"/>
        <end position="256"/>
    </location>
    <ligand>
        <name>ATP</name>
        <dbReference type="ChEBI" id="CHEBI:30616"/>
    </ligand>
</feature>
<reference evidence="10" key="1">
    <citation type="submission" date="2019-11" db="EMBL/GenBank/DDBJ databases">
        <title>Genomic insights into an expanded diversity of filamentous marine cyanobacteria reveals the extraordinary biosynthetic potential of Moorea and Okeania.</title>
        <authorList>
            <person name="Ferreira Leao T."/>
            <person name="Wang M."/>
            <person name="Moss N."/>
            <person name="Da Silva R."/>
            <person name="Sanders J."/>
            <person name="Nurk S."/>
            <person name="Gurevich A."/>
            <person name="Humphrey G."/>
            <person name="Reher R."/>
            <person name="Zhu Q."/>
            <person name="Belda-Ferre P."/>
            <person name="Glukhov E."/>
            <person name="Rex R."/>
            <person name="Dorrestein P.C."/>
            <person name="Knight R."/>
            <person name="Pevzner P."/>
            <person name="Gerwick W.H."/>
            <person name="Gerwick L."/>
        </authorList>
    </citation>
    <scope>NUCLEOTIDE SEQUENCE</scope>
    <source>
        <strain evidence="10">SIO1C4</strain>
    </source>
</reference>
<dbReference type="InterPro" id="IPR013815">
    <property type="entry name" value="ATP_grasp_subdomain_1"/>
</dbReference>
<dbReference type="Gene3D" id="3.30.1490.20">
    <property type="entry name" value="ATP-grasp fold, A domain"/>
    <property type="match status" value="1"/>
</dbReference>
<evidence type="ECO:0000256" key="2">
    <source>
        <dbReference type="ARBA" id="ARBA00022741"/>
    </source>
</evidence>
<comment type="function">
    <text evidence="7">Catalyzes the ATP-dependent conversion of 5-aminoimidazole ribonucleotide (AIR) and HCO(3)(-) to N5-carboxyaminoimidazole ribonucleotide (N5-CAIR).</text>
</comment>
<evidence type="ECO:0000256" key="1">
    <source>
        <dbReference type="ARBA" id="ARBA00022598"/>
    </source>
</evidence>
<protein>
    <recommendedName>
        <fullName evidence="7 8">N5-carboxyaminoimidazole ribonucleotide synthase</fullName>
        <shortName evidence="7 8">N5-CAIR synthase</shortName>
        <ecNumber evidence="7 8">6.3.4.18</ecNumber>
    </recommendedName>
    <alternativeName>
        <fullName evidence="7 8">5-(carboxyamino)imidazole ribonucleotide synthetase</fullName>
    </alternativeName>
</protein>
<dbReference type="InterPro" id="IPR003135">
    <property type="entry name" value="ATP-grasp_carboxylate-amine"/>
</dbReference>
<dbReference type="UniPathway" id="UPA00074">
    <property type="reaction ID" value="UER00942"/>
</dbReference>
<evidence type="ECO:0000256" key="6">
    <source>
        <dbReference type="ARBA" id="ARBA00023239"/>
    </source>
</evidence>
<feature type="binding site" evidence="7">
    <location>
        <begin position="170"/>
        <end position="173"/>
    </location>
    <ligand>
        <name>ATP</name>
        <dbReference type="ChEBI" id="CHEBI:30616"/>
    </ligand>
</feature>
<evidence type="ECO:0000256" key="3">
    <source>
        <dbReference type="ARBA" id="ARBA00022755"/>
    </source>
</evidence>
<dbReference type="Gene3D" id="3.40.50.20">
    <property type="match status" value="1"/>
</dbReference>
<gene>
    <name evidence="7 8" type="primary">purK</name>
    <name evidence="10" type="ORF">F6J89_11135</name>
</gene>
<dbReference type="GO" id="GO:0004638">
    <property type="term" value="F:phosphoribosylaminoimidazole carboxylase activity"/>
    <property type="evidence" value="ECO:0007669"/>
    <property type="project" value="InterPro"/>
</dbReference>
<comment type="subunit">
    <text evidence="7 8">Homodimer.</text>
</comment>
<dbReference type="FunFam" id="3.30.470.20:FF:000037">
    <property type="entry name" value="Phosphoribosylaminoimidazole carboxylase, chloroplastic"/>
    <property type="match status" value="1"/>
</dbReference>
<evidence type="ECO:0000256" key="5">
    <source>
        <dbReference type="ARBA" id="ARBA00022840"/>
    </source>
</evidence>
<feature type="binding site" evidence="7">
    <location>
        <position position="87"/>
    </location>
    <ligand>
        <name>ATP</name>
        <dbReference type="ChEBI" id="CHEBI:30616"/>
    </ligand>
</feature>
<evidence type="ECO:0000256" key="8">
    <source>
        <dbReference type="RuleBase" id="RU361200"/>
    </source>
</evidence>
<dbReference type="SUPFAM" id="SSF51246">
    <property type="entry name" value="Rudiment single hybrid motif"/>
    <property type="match status" value="1"/>
</dbReference>
<dbReference type="Pfam" id="PF02222">
    <property type="entry name" value="ATP-grasp"/>
    <property type="match status" value="1"/>
</dbReference>
<evidence type="ECO:0000256" key="4">
    <source>
        <dbReference type="ARBA" id="ARBA00022793"/>
    </source>
</evidence>
<name>A0A6B3N977_9CYAN</name>
<dbReference type="SUPFAM" id="SSF52440">
    <property type="entry name" value="PreATP-grasp domain"/>
    <property type="match status" value="1"/>
</dbReference>
<dbReference type="GO" id="GO:0046872">
    <property type="term" value="F:metal ion binding"/>
    <property type="evidence" value="ECO:0007669"/>
    <property type="project" value="InterPro"/>
</dbReference>
<dbReference type="InterPro" id="IPR016185">
    <property type="entry name" value="PreATP-grasp_dom_sf"/>
</dbReference>
<feature type="binding site" evidence="7">
    <location>
        <position position="135"/>
    </location>
    <ligand>
        <name>ATP</name>
        <dbReference type="ChEBI" id="CHEBI:30616"/>
    </ligand>
</feature>
<dbReference type="AlphaFoldDB" id="A0A6B3N977"/>
<comment type="similarity">
    <text evidence="7 8">Belongs to the PurK/PurT family.</text>
</comment>
<dbReference type="Pfam" id="PF22660">
    <property type="entry name" value="RS_preATP-grasp-like"/>
    <property type="match status" value="1"/>
</dbReference>
<dbReference type="PROSITE" id="PS50975">
    <property type="entry name" value="ATP_GRASP"/>
    <property type="match status" value="1"/>
</dbReference>
<dbReference type="GO" id="GO:0005829">
    <property type="term" value="C:cytosol"/>
    <property type="evidence" value="ECO:0007669"/>
    <property type="project" value="TreeGrafter"/>
</dbReference>
<feature type="domain" description="ATP-grasp" evidence="9">
    <location>
        <begin position="91"/>
        <end position="285"/>
    </location>
</feature>
<dbReference type="Pfam" id="PF17769">
    <property type="entry name" value="PurK_C"/>
    <property type="match status" value="1"/>
</dbReference>
<comment type="caution">
    <text evidence="10">The sequence shown here is derived from an EMBL/GenBank/DDBJ whole genome shotgun (WGS) entry which is preliminary data.</text>
</comment>
<accession>A0A6B3N977</accession>
<dbReference type="SUPFAM" id="SSF56059">
    <property type="entry name" value="Glutathione synthetase ATP-binding domain-like"/>
    <property type="match status" value="1"/>
</dbReference>
<comment type="caution">
    <text evidence="7">Lacks conserved residue(s) required for the propagation of feature annotation.</text>
</comment>
<comment type="catalytic activity">
    <reaction evidence="7 8">
        <text>5-amino-1-(5-phospho-beta-D-ribosyl)imidazole + hydrogencarbonate + ATP = 5-carboxyamino-1-(5-phospho-D-ribosyl)imidazole + ADP + phosphate + 2 H(+)</text>
        <dbReference type="Rhea" id="RHEA:19317"/>
        <dbReference type="ChEBI" id="CHEBI:15378"/>
        <dbReference type="ChEBI" id="CHEBI:17544"/>
        <dbReference type="ChEBI" id="CHEBI:30616"/>
        <dbReference type="ChEBI" id="CHEBI:43474"/>
        <dbReference type="ChEBI" id="CHEBI:58730"/>
        <dbReference type="ChEBI" id="CHEBI:137981"/>
        <dbReference type="ChEBI" id="CHEBI:456216"/>
        <dbReference type="EC" id="6.3.4.18"/>
    </reaction>
</comment>
<dbReference type="Gene3D" id="3.30.470.20">
    <property type="entry name" value="ATP-grasp fold, B domain"/>
    <property type="match status" value="1"/>
</dbReference>
<keyword evidence="5 7" id="KW-0067">ATP-binding</keyword>
<dbReference type="InterPro" id="IPR011761">
    <property type="entry name" value="ATP-grasp"/>
</dbReference>
<dbReference type="InterPro" id="IPR040686">
    <property type="entry name" value="PurK_C"/>
</dbReference>
<dbReference type="GO" id="GO:0005524">
    <property type="term" value="F:ATP binding"/>
    <property type="evidence" value="ECO:0007669"/>
    <property type="project" value="UniProtKB-UniRule"/>
</dbReference>
<dbReference type="PANTHER" id="PTHR11609:SF5">
    <property type="entry name" value="PHOSPHORIBOSYLAMINOIMIDAZOLE CARBOXYLASE"/>
    <property type="match status" value="1"/>
</dbReference>